<dbReference type="GO" id="GO:0002218">
    <property type="term" value="P:activation of innate immune response"/>
    <property type="evidence" value="ECO:0007669"/>
    <property type="project" value="InterPro"/>
</dbReference>
<feature type="compositionally biased region" description="Pro residues" evidence="2">
    <location>
        <begin position="82"/>
        <end position="97"/>
    </location>
</feature>
<sequence length="294" mass="32318">MTLHRNPPVIQHSPSRASPADLHFPSQASPADLTGGTALPRLDLTSGPDLTGKPALSASDLTGESALSAPDLTGGQALAAPTPVPVAPVTAPTPRPAFPGLHQGPRTLTNYRQDEPPNRSTVGAQLMQRSWDWEAISSTPQDVVNIVVKFWTGRVADEDVNHYLSRYCDLLQPVEKLLDQFGMWYGVRRYKVKLRRNPSGEIQQIPNTISMGPYTGKITYAGQVQKCFTCGSSDHQVKECNQIKCWKCGQLGHKGKECINQEHCSLCGETNHSYFTCPKSYNFREQILTSVEMT</sequence>
<dbReference type="PROSITE" id="PS50158">
    <property type="entry name" value="ZF_CCHC"/>
    <property type="match status" value="1"/>
</dbReference>
<name>A0A8B9GSG5_ASTMX</name>
<dbReference type="GO" id="GO:0003690">
    <property type="term" value="F:double-stranded DNA binding"/>
    <property type="evidence" value="ECO:0007669"/>
    <property type="project" value="InterPro"/>
</dbReference>
<dbReference type="Proteomes" id="UP000694621">
    <property type="component" value="Unplaced"/>
</dbReference>
<evidence type="ECO:0000313" key="5">
    <source>
        <dbReference type="Proteomes" id="UP000694621"/>
    </source>
</evidence>
<accession>A0A8B9GSG5</accession>
<feature type="domain" description="CCHC-type" evidence="3">
    <location>
        <begin position="244"/>
        <end position="258"/>
    </location>
</feature>
<dbReference type="Pfam" id="PF23058">
    <property type="entry name" value="RBD_ZCCHC3_2nd"/>
    <property type="match status" value="1"/>
</dbReference>
<protein>
    <recommendedName>
        <fullName evidence="3">CCHC-type domain-containing protein</fullName>
    </recommendedName>
</protein>
<keyword evidence="1" id="KW-0862">Zinc</keyword>
<evidence type="ECO:0000256" key="1">
    <source>
        <dbReference type="PROSITE-ProRule" id="PRU00047"/>
    </source>
</evidence>
<dbReference type="SMART" id="SM00343">
    <property type="entry name" value="ZnF_C2HC"/>
    <property type="match status" value="3"/>
</dbReference>
<dbReference type="InterPro" id="IPR001878">
    <property type="entry name" value="Znf_CCHC"/>
</dbReference>
<keyword evidence="1" id="KW-0863">Zinc-finger</keyword>
<dbReference type="InterPro" id="IPR042509">
    <property type="entry name" value="ZCCHC3"/>
</dbReference>
<dbReference type="GO" id="GO:0008270">
    <property type="term" value="F:zinc ion binding"/>
    <property type="evidence" value="ECO:0007669"/>
    <property type="project" value="UniProtKB-KW"/>
</dbReference>
<evidence type="ECO:0000313" key="4">
    <source>
        <dbReference type="Ensembl" id="ENSAMXP00005003182.1"/>
    </source>
</evidence>
<organism evidence="4 5">
    <name type="scientific">Astyanax mexicanus</name>
    <name type="common">Blind cave fish</name>
    <name type="synonym">Astyanax fasciatus mexicanus</name>
    <dbReference type="NCBI Taxonomy" id="7994"/>
    <lineage>
        <taxon>Eukaryota</taxon>
        <taxon>Metazoa</taxon>
        <taxon>Chordata</taxon>
        <taxon>Craniata</taxon>
        <taxon>Vertebrata</taxon>
        <taxon>Euteleostomi</taxon>
        <taxon>Actinopterygii</taxon>
        <taxon>Neopterygii</taxon>
        <taxon>Teleostei</taxon>
        <taxon>Ostariophysi</taxon>
        <taxon>Characiformes</taxon>
        <taxon>Characoidei</taxon>
        <taxon>Acestrorhamphidae</taxon>
        <taxon>Acestrorhamphinae</taxon>
        <taxon>Astyanax</taxon>
    </lineage>
</organism>
<feature type="region of interest" description="Disordered" evidence="2">
    <location>
        <begin position="1"/>
        <end position="120"/>
    </location>
</feature>
<dbReference type="GO" id="GO:0003723">
    <property type="term" value="F:RNA binding"/>
    <property type="evidence" value="ECO:0007669"/>
    <property type="project" value="InterPro"/>
</dbReference>
<reference evidence="4" key="1">
    <citation type="submission" date="2025-08" db="UniProtKB">
        <authorList>
            <consortium name="Ensembl"/>
        </authorList>
    </citation>
    <scope>IDENTIFICATION</scope>
</reference>
<dbReference type="InterPro" id="IPR036875">
    <property type="entry name" value="Znf_CCHC_sf"/>
</dbReference>
<dbReference type="InterPro" id="IPR057811">
    <property type="entry name" value="RBD_ZCCHC3_2nd"/>
</dbReference>
<dbReference type="Gene3D" id="4.10.60.10">
    <property type="entry name" value="Zinc finger, CCHC-type"/>
    <property type="match status" value="1"/>
</dbReference>
<evidence type="ECO:0000256" key="2">
    <source>
        <dbReference type="SAM" id="MobiDB-lite"/>
    </source>
</evidence>
<evidence type="ECO:0000259" key="3">
    <source>
        <dbReference type="PROSITE" id="PS50158"/>
    </source>
</evidence>
<dbReference type="Ensembl" id="ENSAMXT00005003642.1">
    <property type="protein sequence ID" value="ENSAMXP00005003182.1"/>
    <property type="gene ID" value="ENSAMXG00005001995.1"/>
</dbReference>
<dbReference type="AlphaFoldDB" id="A0A8B9GSG5"/>
<dbReference type="SUPFAM" id="SSF57756">
    <property type="entry name" value="Retrovirus zinc finger-like domains"/>
    <property type="match status" value="1"/>
</dbReference>
<dbReference type="PANTHER" id="PTHR22639">
    <property type="entry name" value="GAG-RELATED PROTEIN"/>
    <property type="match status" value="1"/>
</dbReference>
<proteinExistence type="predicted"/>
<dbReference type="Pfam" id="PF00098">
    <property type="entry name" value="zf-CCHC"/>
    <property type="match status" value="2"/>
</dbReference>
<keyword evidence="1" id="KW-0479">Metal-binding</keyword>
<dbReference type="PANTHER" id="PTHR22639:SF7">
    <property type="entry name" value="CCHC-TYPE DOMAIN-CONTAINING PROTEIN"/>
    <property type="match status" value="1"/>
</dbReference>